<sequence length="487" mass="55393">MTARSKGESPGGCAQAMEACARSISVDVVREEDGDFLDNRIEEKKWTRISSQRPKWESPKRSSGYRDRPEPMEVNVTDLGGRRKRYVYMERDRWVDSSGGERTEGSSGGDSASSKASKAFRTPTRKKTTYVEVTDKVAGMKPMIGEVDIDLKDLVGIKAKGVVHVASIPEKSHDMIIGTYLLRPFKSFMRLIDEFLFGLDENFIQAYTDDLVIFSKNRKDRTQHLEKVKNRLKEFGSRIPIDKSYFCLSEVKFMEHVLSKHGSRPDPGKVSANKYMKKPSNLKELRSFLGMVNFCRRFTGNLADKIEPLTKLLQIGVKLEFSIEAEKAFEWCKEILTIVPVLQFPDFNVGFTLTTDASKVLSQGVGIEVVFASRKLTPAETSRIERELLGIVWATKHFRPYLLGRQFTIKTAHKPLVWVEKLEETSARISRWKETLAAYIFKIIHTKGSENVVADCLSRQVNAREDIDEDYAGRFLQESSLEKTGSR</sequence>
<evidence type="ECO:0000313" key="11">
    <source>
        <dbReference type="EMBL" id="KAL1139178.1"/>
    </source>
</evidence>
<dbReference type="GO" id="GO:0016787">
    <property type="term" value="F:hydrolase activity"/>
    <property type="evidence" value="ECO:0007669"/>
    <property type="project" value="UniProtKB-KW"/>
</dbReference>
<keyword evidence="6" id="KW-0378">Hydrolase</keyword>
<dbReference type="InterPro" id="IPR041373">
    <property type="entry name" value="RT_RNaseH"/>
</dbReference>
<comment type="caution">
    <text evidence="11">The sequence shown here is derived from an EMBL/GenBank/DDBJ whole genome shotgun (WGS) entry which is preliminary data.</text>
</comment>
<evidence type="ECO:0000256" key="5">
    <source>
        <dbReference type="ARBA" id="ARBA00022759"/>
    </source>
</evidence>
<dbReference type="AlphaFoldDB" id="A0ABD0ZEE0"/>
<reference evidence="11 12" key="1">
    <citation type="submission" date="2024-07" db="EMBL/GenBank/DDBJ databases">
        <title>Chromosome-level genome assembly of the water stick insect Ranatra chinensis (Heteroptera: Nepidae).</title>
        <authorList>
            <person name="Liu X."/>
        </authorList>
    </citation>
    <scope>NUCLEOTIDE SEQUENCE [LARGE SCALE GENOMIC DNA]</scope>
    <source>
        <strain evidence="11">Cailab_2021Rc</strain>
        <tissue evidence="11">Muscle</tissue>
    </source>
</reference>
<feature type="domain" description="Reverse transcriptase RNase H-like" evidence="10">
    <location>
        <begin position="346"/>
        <end position="439"/>
    </location>
</feature>
<keyword evidence="5" id="KW-0255">Endonuclease</keyword>
<dbReference type="Pfam" id="PF17917">
    <property type="entry name" value="RT_RNaseH"/>
    <property type="match status" value="1"/>
</dbReference>
<dbReference type="InterPro" id="IPR050951">
    <property type="entry name" value="Retrovirus_Pol_polyprotein"/>
</dbReference>
<dbReference type="Pfam" id="PF00078">
    <property type="entry name" value="RVT_1"/>
    <property type="match status" value="1"/>
</dbReference>
<dbReference type="GO" id="GO:0003964">
    <property type="term" value="F:RNA-directed DNA polymerase activity"/>
    <property type="evidence" value="ECO:0007669"/>
    <property type="project" value="UniProtKB-KW"/>
</dbReference>
<gene>
    <name evidence="11" type="ORF">AAG570_009237</name>
</gene>
<dbReference type="EMBL" id="JBFDAA010000003">
    <property type="protein sequence ID" value="KAL1139178.1"/>
    <property type="molecule type" value="Genomic_DNA"/>
</dbReference>
<evidence type="ECO:0000256" key="8">
    <source>
        <dbReference type="SAM" id="MobiDB-lite"/>
    </source>
</evidence>
<keyword evidence="12" id="KW-1185">Reference proteome</keyword>
<organism evidence="11 12">
    <name type="scientific">Ranatra chinensis</name>
    <dbReference type="NCBI Taxonomy" id="642074"/>
    <lineage>
        <taxon>Eukaryota</taxon>
        <taxon>Metazoa</taxon>
        <taxon>Ecdysozoa</taxon>
        <taxon>Arthropoda</taxon>
        <taxon>Hexapoda</taxon>
        <taxon>Insecta</taxon>
        <taxon>Pterygota</taxon>
        <taxon>Neoptera</taxon>
        <taxon>Paraneoptera</taxon>
        <taxon>Hemiptera</taxon>
        <taxon>Heteroptera</taxon>
        <taxon>Panheteroptera</taxon>
        <taxon>Nepomorpha</taxon>
        <taxon>Nepidae</taxon>
        <taxon>Ranatrinae</taxon>
        <taxon>Ranatra</taxon>
    </lineage>
</organism>
<keyword evidence="3" id="KW-0548">Nucleotidyltransferase</keyword>
<accession>A0ABD0ZEE0</accession>
<evidence type="ECO:0000256" key="7">
    <source>
        <dbReference type="ARBA" id="ARBA00022918"/>
    </source>
</evidence>
<dbReference type="Gene3D" id="3.30.70.270">
    <property type="match status" value="2"/>
</dbReference>
<name>A0ABD0ZEE0_9HEMI</name>
<dbReference type="InterPro" id="IPR043502">
    <property type="entry name" value="DNA/RNA_pol_sf"/>
</dbReference>
<feature type="region of interest" description="Disordered" evidence="8">
    <location>
        <begin position="96"/>
        <end position="121"/>
    </location>
</feature>
<feature type="domain" description="Reverse transcriptase" evidence="9">
    <location>
        <begin position="188"/>
        <end position="254"/>
    </location>
</feature>
<feature type="compositionally biased region" description="Low complexity" evidence="8">
    <location>
        <begin position="109"/>
        <end position="119"/>
    </location>
</feature>
<evidence type="ECO:0000256" key="1">
    <source>
        <dbReference type="ARBA" id="ARBA00012493"/>
    </source>
</evidence>
<dbReference type="FunFam" id="3.30.70.270:FF:000020">
    <property type="entry name" value="Transposon Tf2-6 polyprotein-like Protein"/>
    <property type="match status" value="1"/>
</dbReference>
<dbReference type="PANTHER" id="PTHR37984">
    <property type="entry name" value="PROTEIN CBG26694"/>
    <property type="match status" value="1"/>
</dbReference>
<evidence type="ECO:0000259" key="9">
    <source>
        <dbReference type="Pfam" id="PF00078"/>
    </source>
</evidence>
<keyword evidence="2" id="KW-0808">Transferase</keyword>
<feature type="region of interest" description="Disordered" evidence="8">
    <location>
        <begin position="47"/>
        <end position="75"/>
    </location>
</feature>
<dbReference type="Proteomes" id="UP001558652">
    <property type="component" value="Unassembled WGS sequence"/>
</dbReference>
<protein>
    <recommendedName>
        <fullName evidence="1">RNA-directed DNA polymerase</fullName>
        <ecNumber evidence="1">2.7.7.49</ecNumber>
    </recommendedName>
</protein>
<dbReference type="GO" id="GO:0004519">
    <property type="term" value="F:endonuclease activity"/>
    <property type="evidence" value="ECO:0007669"/>
    <property type="project" value="UniProtKB-KW"/>
</dbReference>
<keyword evidence="7" id="KW-0695">RNA-directed DNA polymerase</keyword>
<keyword evidence="4" id="KW-0540">Nuclease</keyword>
<evidence type="ECO:0000256" key="3">
    <source>
        <dbReference type="ARBA" id="ARBA00022695"/>
    </source>
</evidence>
<evidence type="ECO:0000256" key="6">
    <source>
        <dbReference type="ARBA" id="ARBA00022801"/>
    </source>
</evidence>
<feature type="compositionally biased region" description="Basic and acidic residues" evidence="8">
    <location>
        <begin position="54"/>
        <end position="71"/>
    </location>
</feature>
<evidence type="ECO:0000313" key="12">
    <source>
        <dbReference type="Proteomes" id="UP001558652"/>
    </source>
</evidence>
<dbReference type="EC" id="2.7.7.49" evidence="1"/>
<dbReference type="SUPFAM" id="SSF56672">
    <property type="entry name" value="DNA/RNA polymerases"/>
    <property type="match status" value="1"/>
</dbReference>
<proteinExistence type="predicted"/>
<evidence type="ECO:0000256" key="4">
    <source>
        <dbReference type="ARBA" id="ARBA00022722"/>
    </source>
</evidence>
<dbReference type="PANTHER" id="PTHR37984:SF5">
    <property type="entry name" value="PROTEIN NYNRIN-LIKE"/>
    <property type="match status" value="1"/>
</dbReference>
<dbReference type="InterPro" id="IPR043128">
    <property type="entry name" value="Rev_trsase/Diguanyl_cyclase"/>
</dbReference>
<dbReference type="InterPro" id="IPR000477">
    <property type="entry name" value="RT_dom"/>
</dbReference>
<dbReference type="CDD" id="cd09274">
    <property type="entry name" value="RNase_HI_RT_Ty3"/>
    <property type="match status" value="1"/>
</dbReference>
<evidence type="ECO:0000256" key="2">
    <source>
        <dbReference type="ARBA" id="ARBA00022679"/>
    </source>
</evidence>
<evidence type="ECO:0000259" key="10">
    <source>
        <dbReference type="Pfam" id="PF17917"/>
    </source>
</evidence>